<dbReference type="EMBL" id="MU806317">
    <property type="protein sequence ID" value="KAJ3836469.1"/>
    <property type="molecule type" value="Genomic_DNA"/>
</dbReference>
<reference evidence="1" key="1">
    <citation type="submission" date="2022-08" db="EMBL/GenBank/DDBJ databases">
        <authorList>
            <consortium name="DOE Joint Genome Institute"/>
            <person name="Min B."/>
            <person name="Riley R."/>
            <person name="Sierra-Patev S."/>
            <person name="Naranjo-Ortiz M."/>
            <person name="Looney B."/>
            <person name="Konkel Z."/>
            <person name="Slot J.C."/>
            <person name="Sakamoto Y."/>
            <person name="Steenwyk J.L."/>
            <person name="Rokas A."/>
            <person name="Carro J."/>
            <person name="Camarero S."/>
            <person name="Ferreira P."/>
            <person name="Molpeceres G."/>
            <person name="Ruiz-Duenas F.J."/>
            <person name="Serrano A."/>
            <person name="Henrissat B."/>
            <person name="Drula E."/>
            <person name="Hughes K.W."/>
            <person name="Mata J.L."/>
            <person name="Ishikawa N.K."/>
            <person name="Vargas-Isla R."/>
            <person name="Ushijima S."/>
            <person name="Smith C.A."/>
            <person name="Ahrendt S."/>
            <person name="Andreopoulos W."/>
            <person name="He G."/>
            <person name="Labutti K."/>
            <person name="Lipzen A."/>
            <person name="Ng V."/>
            <person name="Sandor L."/>
            <person name="Barry K."/>
            <person name="Martinez A.T."/>
            <person name="Xiao Y."/>
            <person name="Gibbons J.G."/>
            <person name="Terashima K."/>
            <person name="Hibbett D.S."/>
            <person name="Grigoriev I.V."/>
        </authorList>
    </citation>
    <scope>NUCLEOTIDE SEQUENCE</scope>
    <source>
        <strain evidence="1">TFB9207</strain>
    </source>
</reference>
<proteinExistence type="predicted"/>
<dbReference type="AlphaFoldDB" id="A0AA38P554"/>
<evidence type="ECO:0000313" key="1">
    <source>
        <dbReference type="EMBL" id="KAJ3836469.1"/>
    </source>
</evidence>
<sequence>MRGISDPVSCELLALSVANCQLRQLCLPFLFANIAIYINKDVQRLKDDLALLSKYTKMLSIDEGLTESGDQTLSQLLPQLKQLCDVELRTCRDLRTDLLRAILAHPKVTSVLVDEFPEESMCNDDLSKLIIDRTTGYQDSPPEFDKYLNRGMRIMCLELFKFDNLRLDTQFGSKILSGLQEIRIFNYSIPELSSWLPVLSSTHSTLKELWLCGTLCRVSDHAALPFLSLFIQKCQQQNLINCFVISRLGLRRSVSQFSQVWSVIDITLGIGTSLIQLLTLIAISFPKIERLTLSNLNQDAGRYDIADFTSIFARFSSLRVISFENVFGWLKFGSESDTPTSTVQRAAIVHDLKARVKSGLLVFTSCLAKQVRTLDSIYISEMGSESDNSGNHAKSWHLSGWLHVLNGNRDIGGTLK</sequence>
<comment type="caution">
    <text evidence="1">The sequence shown here is derived from an EMBL/GenBank/DDBJ whole genome shotgun (WGS) entry which is preliminary data.</text>
</comment>
<accession>A0AA38P554</accession>
<gene>
    <name evidence="1" type="ORF">F5878DRAFT_625031</name>
</gene>
<evidence type="ECO:0000313" key="2">
    <source>
        <dbReference type="Proteomes" id="UP001163846"/>
    </source>
</evidence>
<keyword evidence="2" id="KW-1185">Reference proteome</keyword>
<protein>
    <submittedName>
        <fullName evidence="1">Uncharacterized protein</fullName>
    </submittedName>
</protein>
<dbReference type="Proteomes" id="UP001163846">
    <property type="component" value="Unassembled WGS sequence"/>
</dbReference>
<organism evidence="1 2">
    <name type="scientific">Lentinula raphanica</name>
    <dbReference type="NCBI Taxonomy" id="153919"/>
    <lineage>
        <taxon>Eukaryota</taxon>
        <taxon>Fungi</taxon>
        <taxon>Dikarya</taxon>
        <taxon>Basidiomycota</taxon>
        <taxon>Agaricomycotina</taxon>
        <taxon>Agaricomycetes</taxon>
        <taxon>Agaricomycetidae</taxon>
        <taxon>Agaricales</taxon>
        <taxon>Marasmiineae</taxon>
        <taxon>Omphalotaceae</taxon>
        <taxon>Lentinula</taxon>
    </lineage>
</organism>
<name>A0AA38P554_9AGAR</name>